<evidence type="ECO:0000313" key="5">
    <source>
        <dbReference type="Proteomes" id="UP001334248"/>
    </source>
</evidence>
<dbReference type="InterPro" id="IPR007219">
    <property type="entry name" value="XnlR_reg_dom"/>
</dbReference>
<dbReference type="GeneID" id="89993941"/>
<protein>
    <recommendedName>
        <fullName evidence="3">Xylanolytic transcriptional activator regulatory domain-containing protein</fullName>
    </recommendedName>
</protein>
<keyword evidence="5" id="KW-1185">Reference proteome</keyword>
<evidence type="ECO:0000259" key="3">
    <source>
        <dbReference type="SMART" id="SM00906"/>
    </source>
</evidence>
<dbReference type="InterPro" id="IPR050613">
    <property type="entry name" value="Sec_Metabolite_Reg"/>
</dbReference>
<gene>
    <name evidence="4" type="ORF">PMZ80_000492</name>
</gene>
<evidence type="ECO:0000313" key="4">
    <source>
        <dbReference type="EMBL" id="KAK5946350.1"/>
    </source>
</evidence>
<dbReference type="PANTHER" id="PTHR31001:SF85">
    <property type="entry name" value="ZN(II)2CYS6 TRANSCRIPTION FACTOR (EUROFUNG)"/>
    <property type="match status" value="1"/>
</dbReference>
<dbReference type="RefSeq" id="XP_064734440.1">
    <property type="nucleotide sequence ID" value="XM_064868943.1"/>
</dbReference>
<comment type="caution">
    <text evidence="4">The sequence shown here is derived from an EMBL/GenBank/DDBJ whole genome shotgun (WGS) entry which is preliminary data.</text>
</comment>
<dbReference type="PANTHER" id="PTHR31001">
    <property type="entry name" value="UNCHARACTERIZED TRANSCRIPTIONAL REGULATORY PROTEIN"/>
    <property type="match status" value="1"/>
</dbReference>
<evidence type="ECO:0000256" key="2">
    <source>
        <dbReference type="ARBA" id="ARBA00023242"/>
    </source>
</evidence>
<feature type="domain" description="Xylanolytic transcriptional activator regulatory" evidence="3">
    <location>
        <begin position="280"/>
        <end position="353"/>
    </location>
</feature>
<proteinExistence type="predicted"/>
<dbReference type="SMART" id="SM00906">
    <property type="entry name" value="Fungal_trans"/>
    <property type="match status" value="1"/>
</dbReference>
<comment type="subcellular location">
    <subcellularLocation>
        <location evidence="1">Nucleus</location>
    </subcellularLocation>
</comment>
<accession>A0ABR0S0H7</accession>
<dbReference type="Pfam" id="PF04082">
    <property type="entry name" value="Fungal_trans"/>
    <property type="match status" value="1"/>
</dbReference>
<name>A0ABR0S0H7_9EURO</name>
<reference evidence="4 5" key="1">
    <citation type="journal article" date="2023" name="Res Sq">
        <title>Genomic and morphological characterization of Knufia obscura isolated from the Mars 2020 spacecraft assembly facility.</title>
        <authorList>
            <person name="Chander A.M."/>
            <person name="Teixeira M.M."/>
            <person name="Singh N.K."/>
            <person name="Williams M.P."/>
            <person name="Parker C.W."/>
            <person name="Leo P."/>
            <person name="Stajich J.E."/>
            <person name="Torok T."/>
            <person name="Tighe S."/>
            <person name="Mason C.E."/>
            <person name="Venkateswaran K."/>
        </authorList>
    </citation>
    <scope>NUCLEOTIDE SEQUENCE [LARGE SCALE GENOMIC DNA]</scope>
    <source>
        <strain evidence="4 5">CCFEE 5817</strain>
    </source>
</reference>
<keyword evidence="2" id="KW-0539">Nucleus</keyword>
<dbReference type="EMBL" id="JAVHJV010000001">
    <property type="protein sequence ID" value="KAK5946350.1"/>
    <property type="molecule type" value="Genomic_DNA"/>
</dbReference>
<sequence length="734" mass="83748">MKSGVECIFRVPAAPRRRKKRTQEEILKARLSQYEEILRSKGIDVHKDDVRPEDLPDVAQPFYGLDGFASGQDGVTSPIRSGGTTSRRAFAKPKLIVDHGGTRFVENSLWSSVAEEFVEPGDAMPDSSDDDTDSAADDSTYYVIGETPSSMAIRNLHPLPEQVTTLWQVFLDNINPLSKLIHMPSLQPAIIEASAHLDRIPRNLEALLFAIYSMAVSSLMPDECQSMLGESKAELCSRYITGTKRALARAKFLGTSDIMVLQAFVLHLLCTRHVYDSKTLWTLTGVGARIAEGMGCHRDGSSLGLGPFETEMRRRIWWQLVFLEFRTAELTGSGHYGNIGQWDVRLPSNVNDADIWPGMKESPEPQERGTEMIFCLTRYELGHFWRKRLLTRSPGGDFATLWSNFRQVGTSEEKIKGIEELEQSLEHKYVRYCDPSVPVEFMAILVTRAATNGMRLMAHHPRRYAKDADVPESERKILWSTASRLLEIDNLLHASKHMNRFRWHTDSYFQWQGFIYVLTELRRQPLHEQVDHGWRLVGEVYENHPSFVTDIKKPINYAVGNLCLKAWKAREETWSQRAVSLPLHTPEYVHQLRKDRVAKQAPPVPEAPHRNEYYDPQQTISAVHADLPIVSAASNLHINDSQQQVNLSTGVTGMLGQEQVYQQPFQQTELPNQLHNPQQNLQQPQDFWWHPTGLEPQPSNTDFDFNTLWPDFGLGQNNMDWMQWDSLLKQDIPP</sequence>
<organism evidence="4 5">
    <name type="scientific">Knufia obscura</name>
    <dbReference type="NCBI Taxonomy" id="1635080"/>
    <lineage>
        <taxon>Eukaryota</taxon>
        <taxon>Fungi</taxon>
        <taxon>Dikarya</taxon>
        <taxon>Ascomycota</taxon>
        <taxon>Pezizomycotina</taxon>
        <taxon>Eurotiomycetes</taxon>
        <taxon>Chaetothyriomycetidae</taxon>
        <taxon>Chaetothyriales</taxon>
        <taxon>Trichomeriaceae</taxon>
        <taxon>Knufia</taxon>
    </lineage>
</organism>
<dbReference type="Proteomes" id="UP001334248">
    <property type="component" value="Unassembled WGS sequence"/>
</dbReference>
<dbReference type="CDD" id="cd12148">
    <property type="entry name" value="fungal_TF_MHR"/>
    <property type="match status" value="1"/>
</dbReference>
<evidence type="ECO:0000256" key="1">
    <source>
        <dbReference type="ARBA" id="ARBA00004123"/>
    </source>
</evidence>